<comment type="caution">
    <text evidence="1">The sequence shown here is derived from an EMBL/GenBank/DDBJ whole genome shotgun (WGS) entry which is preliminary data.</text>
</comment>
<protein>
    <submittedName>
        <fullName evidence="1">Uncharacterized protein</fullName>
    </submittedName>
</protein>
<sequence>MFVFYFLSFPLSIFSIHSPKSFRHYFKYIGQKIFFLFFSYSSSLTFPHLKYFFPHFNVLLLCG</sequence>
<reference evidence="1" key="1">
    <citation type="submission" date="2023-11" db="EMBL/GenBank/DDBJ databases">
        <authorList>
            <person name="Poullet M."/>
        </authorList>
    </citation>
    <scope>NUCLEOTIDE SEQUENCE</scope>
    <source>
        <strain evidence="1">E1834</strain>
    </source>
</reference>
<proteinExistence type="predicted"/>
<accession>A0ACB0XX10</accession>
<organism evidence="1 2">
    <name type="scientific">Meloidogyne enterolobii</name>
    <name type="common">Root-knot nematode worm</name>
    <name type="synonym">Meloidogyne mayaguensis</name>
    <dbReference type="NCBI Taxonomy" id="390850"/>
    <lineage>
        <taxon>Eukaryota</taxon>
        <taxon>Metazoa</taxon>
        <taxon>Ecdysozoa</taxon>
        <taxon>Nematoda</taxon>
        <taxon>Chromadorea</taxon>
        <taxon>Rhabditida</taxon>
        <taxon>Tylenchina</taxon>
        <taxon>Tylenchomorpha</taxon>
        <taxon>Tylenchoidea</taxon>
        <taxon>Meloidogynidae</taxon>
        <taxon>Meloidogyninae</taxon>
        <taxon>Meloidogyne</taxon>
    </lineage>
</organism>
<dbReference type="EMBL" id="CAVMJV010000003">
    <property type="protein sequence ID" value="CAK5021059.1"/>
    <property type="molecule type" value="Genomic_DNA"/>
</dbReference>
<evidence type="ECO:0000313" key="2">
    <source>
        <dbReference type="Proteomes" id="UP001497535"/>
    </source>
</evidence>
<gene>
    <name evidence="1" type="ORF">MENTE1834_LOCUS4617</name>
</gene>
<dbReference type="Proteomes" id="UP001497535">
    <property type="component" value="Unassembled WGS sequence"/>
</dbReference>
<keyword evidence="2" id="KW-1185">Reference proteome</keyword>
<evidence type="ECO:0000313" key="1">
    <source>
        <dbReference type="EMBL" id="CAK5021059.1"/>
    </source>
</evidence>
<name>A0ACB0XX10_MELEN</name>